<evidence type="ECO:0000313" key="2">
    <source>
        <dbReference type="Proteomes" id="UP001143910"/>
    </source>
</evidence>
<keyword evidence="2" id="KW-1185">Reference proteome</keyword>
<reference evidence="1" key="1">
    <citation type="submission" date="2022-08" db="EMBL/GenBank/DDBJ databases">
        <title>Genome Sequence of Lecanicillium fungicola.</title>
        <authorList>
            <person name="Buettner E."/>
        </authorList>
    </citation>
    <scope>NUCLEOTIDE SEQUENCE</scope>
    <source>
        <strain evidence="1">Babe33</strain>
    </source>
</reference>
<protein>
    <submittedName>
        <fullName evidence="1">Uncharacterized protein</fullName>
    </submittedName>
</protein>
<accession>A0ACC1NFJ4</accession>
<dbReference type="Proteomes" id="UP001143910">
    <property type="component" value="Unassembled WGS sequence"/>
</dbReference>
<comment type="caution">
    <text evidence="1">The sequence shown here is derived from an EMBL/GenBank/DDBJ whole genome shotgun (WGS) entry which is preliminary data.</text>
</comment>
<sequence length="1585" mass="174859">MTRNNLADHLTWLLSSISISRPHRKDFPAPAGVYLGNSELPDSISPPSTNSGTSRRQDKAKTPPSSNLPIDGLHERTSQALPDRDPAQPSQDNMGRLTSTTKSKKPSLISQQSVNATPKSSRSTNHDARSSATKREPPSSVQKDWGKYSSSKSKTAKQEPFSSIGMEFADLDADDLECMDLTTDTLQSNESLEIVKTVPIQSAREKSVPSSQSTSGKKRKSSDMAGLEADFEDQFADVYQMLGTAPPMSTPAKRSVARKSNSSSVIRQTRRDAEITMPSARKVRLSSISSIPADLSSPTRTTASKQKHFLSGRLQNNAPSPSPSLPDNESHEHEDEAITCVPIFNPSPHIAASSGVVEPVQHVIPDSDDEFMTPPPPKTMTISQESLQTRVLQSEASRTMAALPQPQLRRNVAFEDTTDELATTPPLDITISSQVPRILSHLSQNPNIVEKKAQQLNVLIQQNAREFKQAILDRCTKEKREAIKAEKERLQLQQKSLEALSGSLHRYVEMCEEREALAAQVATAYCEGIETEEEEVKLDNITEAVEQKEKQLMQELASAGVEEADCLSVGTASQDASQLDRVVVLGTQHIVGSVVNMSQPTRDGPSGMTSGTQVVHQTQIGEMPGSSFLNDPSSNSNLASCGVALQTFDAPFPRMASHALGHSASISRPTVSQQNLFEEDESLFEVDDEIILLSPRAARKTAKNTPNTIQQRENDEFSDFSDDADMLAFAQDYESQQSGREQSPRSRRVFSEASGNIGPPAKAHSTSRKPPTLPTQILPQSKVPAIPPALMKFPWSPDVQRMLKDRFRMKGFRQNQLEAINATLAGRDAFVLMPTGGGKSLCYQLPAVVRSGRTRGVTIVVSPLLSLMQDQVNHMKALGIQAVAFNSECSADYKRQVLSAFDQRTPENFIELLYVTPEMFNNNIKFNQALDNLYRNGKFARLVIDEAHCVSQWGHDFRPDYKTIGQNRKNFPNVPLMALTATATQNVIVDIKHNLDMKHCQVFSQSFNRPNLYYEVRPKGSSANCIATITDLIHTHYAGKTGIVYTISRKQTETVAKKLRAQGITACHYHAGMPVPEKAAAQNSWQTGRVKVVVATIAFGMGIDKPDVRFVIHHGLPQSLEGYYQETGRAGRDGKPSDCILLYSKGDIRVLKNLIEKGEGAFEQKERQLVMLNKVTAFCDNQSDCRRAEVLRYFGEDFSSAQCQKRCDNCKSNKVFEQKDFSACGRSAIQVVRCQRKLTASQCADILLGKKYPDGVDQLSDDFFGDARGLMKHEVIRVIDKLLAEKAFAESNVVSKFGAATQYLQMGPAANFFLSGQRKLMLTIQIADGASSTTAKSKKATAKKAKTTKGQEMLNMQSTYVSSPVGRRRTRPLVDDSDDGEFPTTSHGYSHDGFVISDDDEDNDEEDGAFDTLPSHRPAKPSSKAKQSAAPVAAAKPFGLPIVSRKRLQDLSGLHQDFVNGFVQDAGKIEEQIRNKKELRRPLFSQHEFREMAINWTIDIERMGCIPGIDADKVREYGPKLLPILLKRYELYREITGGAEDDDQLDKQLSRQGSVELANSDIEFDDDDHGEGPSNGESIQGAKVV</sequence>
<organism evidence="1 2">
    <name type="scientific">Zarea fungicola</name>
    <dbReference type="NCBI Taxonomy" id="93591"/>
    <lineage>
        <taxon>Eukaryota</taxon>
        <taxon>Fungi</taxon>
        <taxon>Dikarya</taxon>
        <taxon>Ascomycota</taxon>
        <taxon>Pezizomycotina</taxon>
        <taxon>Sordariomycetes</taxon>
        <taxon>Hypocreomycetidae</taxon>
        <taxon>Hypocreales</taxon>
        <taxon>Cordycipitaceae</taxon>
        <taxon>Zarea</taxon>
    </lineage>
</organism>
<gene>
    <name evidence="1" type="ORF">NQ176_g4247</name>
</gene>
<name>A0ACC1NFJ4_9HYPO</name>
<dbReference type="EMBL" id="JANJQO010000450">
    <property type="protein sequence ID" value="KAJ2977657.1"/>
    <property type="molecule type" value="Genomic_DNA"/>
</dbReference>
<evidence type="ECO:0000313" key="1">
    <source>
        <dbReference type="EMBL" id="KAJ2977657.1"/>
    </source>
</evidence>
<proteinExistence type="predicted"/>